<dbReference type="InterPro" id="IPR007138">
    <property type="entry name" value="ABM_dom"/>
</dbReference>
<dbReference type="InterPro" id="IPR011008">
    <property type="entry name" value="Dimeric_a/b-barrel"/>
</dbReference>
<keyword evidence="4" id="KW-1185">Reference proteome</keyword>
<sequence>MLSKRTIRTLAIAASALSVSTQAPAQELAPKEPVTLINAFEVPADQVETTIEGWRSARAFLETQPGYIETQLHRSIMPKARFQLVNVARWESADDYIAAIQKYRESGAAGALKGTVFHAALYVPIEQEDGS</sequence>
<feature type="chain" id="PRO_5005809505" evidence="1">
    <location>
        <begin position="26"/>
        <end position="131"/>
    </location>
</feature>
<dbReference type="OrthoDB" id="1494517at2"/>
<feature type="domain" description="ABM" evidence="2">
    <location>
        <begin position="33"/>
        <end position="98"/>
    </location>
</feature>
<keyword evidence="1" id="KW-0732">Signal</keyword>
<accession>A0A0M7AI76</accession>
<proteinExistence type="predicted"/>
<reference evidence="4" key="1">
    <citation type="submission" date="2015-07" db="EMBL/GenBank/DDBJ databases">
        <authorList>
            <person name="Rodrigo-Torres Lidia"/>
            <person name="Arahal R.David."/>
        </authorList>
    </citation>
    <scope>NUCLEOTIDE SEQUENCE [LARGE SCALE GENOMIC DNA]</scope>
    <source>
        <strain evidence="4">CECT 5112</strain>
    </source>
</reference>
<organism evidence="3 4">
    <name type="scientific">Roseibium alexandrii</name>
    <dbReference type="NCBI Taxonomy" id="388408"/>
    <lineage>
        <taxon>Bacteria</taxon>
        <taxon>Pseudomonadati</taxon>
        <taxon>Pseudomonadota</taxon>
        <taxon>Alphaproteobacteria</taxon>
        <taxon>Hyphomicrobiales</taxon>
        <taxon>Stappiaceae</taxon>
        <taxon>Roseibium</taxon>
    </lineage>
</organism>
<dbReference type="GO" id="GO:0004497">
    <property type="term" value="F:monooxygenase activity"/>
    <property type="evidence" value="ECO:0007669"/>
    <property type="project" value="UniProtKB-KW"/>
</dbReference>
<dbReference type="STRING" id="388408.LAX5112_03974"/>
<dbReference type="RefSeq" id="WP_055673269.1">
    <property type="nucleotide sequence ID" value="NZ_CXWD01000018.1"/>
</dbReference>
<dbReference type="Pfam" id="PF03992">
    <property type="entry name" value="ABM"/>
    <property type="match status" value="1"/>
</dbReference>
<dbReference type="EMBL" id="CXWD01000018">
    <property type="protein sequence ID" value="CTQ74788.1"/>
    <property type="molecule type" value="Genomic_DNA"/>
</dbReference>
<evidence type="ECO:0000313" key="3">
    <source>
        <dbReference type="EMBL" id="CTQ74788.1"/>
    </source>
</evidence>
<evidence type="ECO:0000313" key="4">
    <source>
        <dbReference type="Proteomes" id="UP000053235"/>
    </source>
</evidence>
<evidence type="ECO:0000259" key="2">
    <source>
        <dbReference type="Pfam" id="PF03992"/>
    </source>
</evidence>
<protein>
    <submittedName>
        <fullName evidence="3">Antibiotic biosynthesis monooxygenase</fullName>
    </submittedName>
</protein>
<dbReference type="AlphaFoldDB" id="A0A0M7AI76"/>
<keyword evidence="3" id="KW-0560">Oxidoreductase</keyword>
<evidence type="ECO:0000256" key="1">
    <source>
        <dbReference type="SAM" id="SignalP"/>
    </source>
</evidence>
<name>A0A0M7AI76_9HYPH</name>
<dbReference type="SUPFAM" id="SSF54909">
    <property type="entry name" value="Dimeric alpha+beta barrel"/>
    <property type="match status" value="1"/>
</dbReference>
<dbReference type="Gene3D" id="3.30.70.100">
    <property type="match status" value="1"/>
</dbReference>
<dbReference type="Proteomes" id="UP000053235">
    <property type="component" value="Unassembled WGS sequence"/>
</dbReference>
<keyword evidence="3" id="KW-0503">Monooxygenase</keyword>
<feature type="signal peptide" evidence="1">
    <location>
        <begin position="1"/>
        <end position="25"/>
    </location>
</feature>
<gene>
    <name evidence="3" type="ORF">LAX5112_03974</name>
</gene>